<dbReference type="InterPro" id="IPR005352">
    <property type="entry name" value="Erg28"/>
</dbReference>
<organism evidence="2 3">
    <name type="scientific">Paraphaeosphaeria minitans</name>
    <dbReference type="NCBI Taxonomy" id="565426"/>
    <lineage>
        <taxon>Eukaryota</taxon>
        <taxon>Fungi</taxon>
        <taxon>Dikarya</taxon>
        <taxon>Ascomycota</taxon>
        <taxon>Pezizomycotina</taxon>
        <taxon>Dothideomycetes</taxon>
        <taxon>Pleosporomycetidae</taxon>
        <taxon>Pleosporales</taxon>
        <taxon>Massarineae</taxon>
        <taxon>Didymosphaeriaceae</taxon>
        <taxon>Paraphaeosphaeria</taxon>
    </lineage>
</organism>
<evidence type="ECO:0000313" key="3">
    <source>
        <dbReference type="Proteomes" id="UP000756921"/>
    </source>
</evidence>
<feature type="transmembrane region" description="Helical" evidence="1">
    <location>
        <begin position="109"/>
        <end position="129"/>
    </location>
</feature>
<feature type="transmembrane region" description="Helical" evidence="1">
    <location>
        <begin position="52"/>
        <end position="69"/>
    </location>
</feature>
<accession>A0A9P6GI41</accession>
<dbReference type="Pfam" id="PF03694">
    <property type="entry name" value="Erg28"/>
    <property type="match status" value="1"/>
</dbReference>
<name>A0A9P6GI41_9PLEO</name>
<dbReference type="Proteomes" id="UP000756921">
    <property type="component" value="Unassembled WGS sequence"/>
</dbReference>
<gene>
    <name evidence="2" type="ORF">PMIN01_05713</name>
</gene>
<evidence type="ECO:0000256" key="1">
    <source>
        <dbReference type="SAM" id="Phobius"/>
    </source>
</evidence>
<comment type="caution">
    <text evidence="2">The sequence shown here is derived from an EMBL/GenBank/DDBJ whole genome shotgun (WGS) entry which is preliminary data.</text>
</comment>
<feature type="transmembrane region" description="Helical" evidence="1">
    <location>
        <begin position="12"/>
        <end position="32"/>
    </location>
</feature>
<protein>
    <submittedName>
        <fullName evidence="2">Transmembrane domain-containing protein</fullName>
    </submittedName>
</protein>
<keyword evidence="1" id="KW-0472">Membrane</keyword>
<evidence type="ECO:0000313" key="2">
    <source>
        <dbReference type="EMBL" id="KAF9735798.1"/>
    </source>
</evidence>
<dbReference type="OrthoDB" id="6485510at2759"/>
<keyword evidence="1 2" id="KW-0812">Transmembrane</keyword>
<dbReference type="GO" id="GO:0016020">
    <property type="term" value="C:membrane"/>
    <property type="evidence" value="ECO:0007669"/>
    <property type="project" value="InterPro"/>
</dbReference>
<proteinExistence type="predicted"/>
<feature type="transmembrane region" description="Helical" evidence="1">
    <location>
        <begin position="81"/>
        <end position="103"/>
    </location>
</feature>
<reference evidence="2" key="1">
    <citation type="journal article" date="2020" name="Mol. Plant Microbe Interact.">
        <title>Genome Sequence of the Biocontrol Agent Coniothyrium minitans strain Conio (IMI 134523).</title>
        <authorList>
            <person name="Patel D."/>
            <person name="Shittu T.A."/>
            <person name="Baroncelli R."/>
            <person name="Muthumeenakshi S."/>
            <person name="Osborne T.H."/>
            <person name="Janganan T.K."/>
            <person name="Sreenivasaprasad S."/>
        </authorList>
    </citation>
    <scope>NUCLEOTIDE SEQUENCE</scope>
    <source>
        <strain evidence="2">Conio</strain>
    </source>
</reference>
<keyword evidence="1" id="KW-1133">Transmembrane helix</keyword>
<keyword evidence="3" id="KW-1185">Reference proteome</keyword>
<dbReference type="EMBL" id="WJXW01000005">
    <property type="protein sequence ID" value="KAF9735798.1"/>
    <property type="molecule type" value="Genomic_DNA"/>
</dbReference>
<dbReference type="AlphaFoldDB" id="A0A9P6GI41"/>
<sequence>MTIAQEDGYLPYFIFFTALMATLHSVICYASPRTSLKPFSGPSSPPHTPLLAHLYGVLNITIGAIRAYAAWEIRNKALYDLALGTYVGVIWLLGSEVVVGRTVRVGDAAVPLGVTVVGLGWMVGARGAYVG</sequence>